<dbReference type="Proteomes" id="UP000482800">
    <property type="component" value="Unassembled WGS sequence"/>
</dbReference>
<reference evidence="2 3" key="2">
    <citation type="submission" date="2020-03" db="EMBL/GenBank/DDBJ databases">
        <authorList>
            <person name="Ichikawa N."/>
            <person name="Kimura A."/>
            <person name="Kitahashi Y."/>
            <person name="Uohara A."/>
        </authorList>
    </citation>
    <scope>NUCLEOTIDE SEQUENCE [LARGE SCALE GENOMIC DNA]</scope>
    <source>
        <strain evidence="2 3">NBRC 108639</strain>
    </source>
</reference>
<feature type="compositionally biased region" description="Polar residues" evidence="1">
    <location>
        <begin position="53"/>
        <end position="62"/>
    </location>
</feature>
<feature type="region of interest" description="Disordered" evidence="1">
    <location>
        <begin position="1"/>
        <end position="113"/>
    </location>
</feature>
<comment type="caution">
    <text evidence="2">The sequence shown here is derived from an EMBL/GenBank/DDBJ whole genome shotgun (WGS) entry which is preliminary data.</text>
</comment>
<protein>
    <submittedName>
        <fullName evidence="2">Uncharacterized protein</fullName>
    </submittedName>
</protein>
<sequence>MTTVGSSTVSRSRPGGCSAGVSSPSTVGALSARRAAPLTGRTHVSGPARAEDVTSQPKQGNNHLGVALVWRDTAKRESHENAAQPEEVPSSSALSDDQPLLRESAVAATRNRR</sequence>
<organism evidence="2 3">
    <name type="scientific">Phytohabitans houttuyneae</name>
    <dbReference type="NCBI Taxonomy" id="1076126"/>
    <lineage>
        <taxon>Bacteria</taxon>
        <taxon>Bacillati</taxon>
        <taxon>Actinomycetota</taxon>
        <taxon>Actinomycetes</taxon>
        <taxon>Micromonosporales</taxon>
        <taxon>Micromonosporaceae</taxon>
    </lineage>
</organism>
<accession>A0A6V8KIJ7</accession>
<reference evidence="2 3" key="1">
    <citation type="submission" date="2020-03" db="EMBL/GenBank/DDBJ databases">
        <title>Whole genome shotgun sequence of Phytohabitans houttuyneae NBRC 108639.</title>
        <authorList>
            <person name="Komaki H."/>
            <person name="Tamura T."/>
        </authorList>
    </citation>
    <scope>NUCLEOTIDE SEQUENCE [LARGE SCALE GENOMIC DNA]</scope>
    <source>
        <strain evidence="2 3">NBRC 108639</strain>
    </source>
</reference>
<evidence type="ECO:0000256" key="1">
    <source>
        <dbReference type="SAM" id="MobiDB-lite"/>
    </source>
</evidence>
<dbReference type="AlphaFoldDB" id="A0A6V8KIJ7"/>
<evidence type="ECO:0000313" key="2">
    <source>
        <dbReference type="EMBL" id="GFJ81939.1"/>
    </source>
</evidence>
<keyword evidence="3" id="KW-1185">Reference proteome</keyword>
<feature type="compositionally biased region" description="Low complexity" evidence="1">
    <location>
        <begin position="1"/>
        <end position="16"/>
    </location>
</feature>
<proteinExistence type="predicted"/>
<evidence type="ECO:0000313" key="3">
    <source>
        <dbReference type="Proteomes" id="UP000482800"/>
    </source>
</evidence>
<dbReference type="EMBL" id="BLPF01000002">
    <property type="protein sequence ID" value="GFJ81939.1"/>
    <property type="molecule type" value="Genomic_DNA"/>
</dbReference>
<name>A0A6V8KIJ7_9ACTN</name>
<gene>
    <name evidence="2" type="ORF">Phou_061190</name>
</gene>